<evidence type="ECO:0000313" key="14">
    <source>
        <dbReference type="EMBL" id="CAB4780427.1"/>
    </source>
</evidence>
<evidence type="ECO:0000256" key="11">
    <source>
        <dbReference type="ARBA" id="ARBA00023239"/>
    </source>
</evidence>
<evidence type="ECO:0000313" key="15">
    <source>
        <dbReference type="EMBL" id="CAB4805469.1"/>
    </source>
</evidence>
<dbReference type="UniPathway" id="UPA00796">
    <property type="reaction ID" value="UER00771"/>
</dbReference>
<evidence type="ECO:0000256" key="8">
    <source>
        <dbReference type="ARBA" id="ARBA00023034"/>
    </source>
</evidence>
<dbReference type="GO" id="GO:0000139">
    <property type="term" value="C:Golgi membrane"/>
    <property type="evidence" value="ECO:0007669"/>
    <property type="project" value="UniProtKB-SubCell"/>
</dbReference>
<keyword evidence="10" id="KW-0325">Glycoprotein</keyword>
<proteinExistence type="predicted"/>
<dbReference type="Gene3D" id="3.40.50.720">
    <property type="entry name" value="NAD(P)-binding Rossmann-like Domain"/>
    <property type="match status" value="1"/>
</dbReference>
<dbReference type="FunFam" id="3.40.50.720:FF:000065">
    <property type="entry name" value="UDP-glucuronic acid decarboxylase 1"/>
    <property type="match status" value="1"/>
</dbReference>
<dbReference type="EMBL" id="CAFAAH010000207">
    <property type="protein sequence ID" value="CAB4805469.1"/>
    <property type="molecule type" value="Genomic_DNA"/>
</dbReference>
<keyword evidence="4" id="KW-0210">Decarboxylase</keyword>
<evidence type="ECO:0000256" key="9">
    <source>
        <dbReference type="ARBA" id="ARBA00023136"/>
    </source>
</evidence>
<keyword evidence="5" id="KW-0735">Signal-anchor</keyword>
<evidence type="ECO:0000256" key="4">
    <source>
        <dbReference type="ARBA" id="ARBA00022793"/>
    </source>
</evidence>
<name>A0A6J6WDT5_9ZZZZ</name>
<dbReference type="CDD" id="cd05230">
    <property type="entry name" value="UGD_SDR_e"/>
    <property type="match status" value="1"/>
</dbReference>
<dbReference type="AlphaFoldDB" id="A0A6J6WDT5"/>
<evidence type="ECO:0000256" key="3">
    <source>
        <dbReference type="ARBA" id="ARBA00022692"/>
    </source>
</evidence>
<reference evidence="14" key="1">
    <citation type="submission" date="2020-05" db="EMBL/GenBank/DDBJ databases">
        <authorList>
            <person name="Chiriac C."/>
            <person name="Salcher M."/>
            <person name="Ghai R."/>
            <person name="Kavagutti S V."/>
        </authorList>
    </citation>
    <scope>NUCLEOTIDE SEQUENCE</scope>
</reference>
<sequence>MPRAVVTGGSGFLGSHLCEYLLDRGYEVIAVDNLLTGRRSNISSLEGRDGFTFLQHDVIQGIPVEGKVDCVLHFASPASPPEYLNLPFETLDVGSIGTRNALELAHQNKARFLMASTSEIYGDPLVHPQPEGYWGNVNTLGPRSVYDEAKRFSEALTMAYHRYHGLDTKIARIFNTMGPRMKPSDGRVVSNFLVQAIEGKPLTIYGDGTQTRSFCFVEDEVRGLVALMESDHIGAMNIGNPNEFTILELAEKVRDISGSDAGIIFESLPEDDPVRRRPDITLAKSVLGWSPEIELTEALERTCKWYREELAQAEAK</sequence>
<keyword evidence="3" id="KW-0812">Transmembrane</keyword>
<dbReference type="GO" id="GO:0032580">
    <property type="term" value="C:Golgi cisterna membrane"/>
    <property type="evidence" value="ECO:0007669"/>
    <property type="project" value="UniProtKB-SubCell"/>
</dbReference>
<dbReference type="Pfam" id="PF01370">
    <property type="entry name" value="Epimerase"/>
    <property type="match status" value="1"/>
</dbReference>
<dbReference type="GO" id="GO:0042732">
    <property type="term" value="P:D-xylose metabolic process"/>
    <property type="evidence" value="ECO:0007669"/>
    <property type="project" value="InterPro"/>
</dbReference>
<accession>A0A6J6WDT5</accession>
<dbReference type="InterPro" id="IPR001509">
    <property type="entry name" value="Epimerase_deHydtase"/>
</dbReference>
<comment type="subcellular location">
    <subcellularLocation>
        <location evidence="2">Golgi apparatus membrane</location>
        <topology evidence="2">Single-pass type II membrane protein</topology>
    </subcellularLocation>
    <subcellularLocation>
        <location evidence="12">Golgi apparatus</location>
        <location evidence="12">Golgi stack membrane</location>
    </subcellularLocation>
</comment>
<keyword evidence="9" id="KW-0472">Membrane</keyword>
<dbReference type="EMBL" id="CAEZZU010000112">
    <property type="protein sequence ID" value="CAB4780427.1"/>
    <property type="molecule type" value="Genomic_DNA"/>
</dbReference>
<dbReference type="SUPFAM" id="SSF51735">
    <property type="entry name" value="NAD(P)-binding Rossmann-fold domains"/>
    <property type="match status" value="1"/>
</dbReference>
<evidence type="ECO:0000256" key="7">
    <source>
        <dbReference type="ARBA" id="ARBA00023027"/>
    </source>
</evidence>
<dbReference type="GO" id="GO:0048040">
    <property type="term" value="F:UDP-glucuronate decarboxylase activity"/>
    <property type="evidence" value="ECO:0007669"/>
    <property type="project" value="TreeGrafter"/>
</dbReference>
<evidence type="ECO:0000256" key="10">
    <source>
        <dbReference type="ARBA" id="ARBA00023180"/>
    </source>
</evidence>
<dbReference type="PANTHER" id="PTHR43078:SF6">
    <property type="entry name" value="UDP-GLUCURONIC ACID DECARBOXYLASE 1"/>
    <property type="match status" value="1"/>
</dbReference>
<keyword evidence="8" id="KW-0333">Golgi apparatus</keyword>
<dbReference type="GO" id="GO:0033320">
    <property type="term" value="P:UDP-D-xylose biosynthetic process"/>
    <property type="evidence" value="ECO:0007669"/>
    <property type="project" value="UniProtKB-UniPathway"/>
</dbReference>
<evidence type="ECO:0000256" key="6">
    <source>
        <dbReference type="ARBA" id="ARBA00022989"/>
    </source>
</evidence>
<feature type="domain" description="NAD-dependent epimerase/dehydratase" evidence="13">
    <location>
        <begin position="5"/>
        <end position="239"/>
    </location>
</feature>
<dbReference type="InterPro" id="IPR036291">
    <property type="entry name" value="NAD(P)-bd_dom_sf"/>
</dbReference>
<dbReference type="InterPro" id="IPR044516">
    <property type="entry name" value="UXS-like"/>
</dbReference>
<comment type="cofactor">
    <cofactor evidence="1">
        <name>NAD(+)</name>
        <dbReference type="ChEBI" id="CHEBI:57540"/>
    </cofactor>
</comment>
<dbReference type="GO" id="GO:0070403">
    <property type="term" value="F:NAD+ binding"/>
    <property type="evidence" value="ECO:0007669"/>
    <property type="project" value="InterPro"/>
</dbReference>
<dbReference type="PANTHER" id="PTHR43078">
    <property type="entry name" value="UDP-GLUCURONIC ACID DECARBOXYLASE-RELATED"/>
    <property type="match status" value="1"/>
</dbReference>
<gene>
    <name evidence="14" type="ORF">UFOPK2925_00819</name>
    <name evidence="15" type="ORF">UFOPK2996_01303</name>
</gene>
<evidence type="ECO:0000256" key="2">
    <source>
        <dbReference type="ARBA" id="ARBA00004323"/>
    </source>
</evidence>
<evidence type="ECO:0000256" key="5">
    <source>
        <dbReference type="ARBA" id="ARBA00022968"/>
    </source>
</evidence>
<protein>
    <submittedName>
        <fullName evidence="14">Unannotated protein</fullName>
    </submittedName>
</protein>
<keyword evidence="7" id="KW-0520">NAD</keyword>
<keyword evidence="11" id="KW-0456">Lyase</keyword>
<keyword evidence="6" id="KW-1133">Transmembrane helix</keyword>
<evidence type="ECO:0000259" key="13">
    <source>
        <dbReference type="Pfam" id="PF01370"/>
    </source>
</evidence>
<evidence type="ECO:0000256" key="1">
    <source>
        <dbReference type="ARBA" id="ARBA00001911"/>
    </source>
</evidence>
<organism evidence="14">
    <name type="scientific">freshwater metagenome</name>
    <dbReference type="NCBI Taxonomy" id="449393"/>
    <lineage>
        <taxon>unclassified sequences</taxon>
        <taxon>metagenomes</taxon>
        <taxon>ecological metagenomes</taxon>
    </lineage>
</organism>
<evidence type="ECO:0000256" key="12">
    <source>
        <dbReference type="ARBA" id="ARBA00037859"/>
    </source>
</evidence>